<dbReference type="EMBL" id="JABEVX010000005">
    <property type="protein sequence ID" value="NNT72532.1"/>
    <property type="molecule type" value="Genomic_DNA"/>
</dbReference>
<dbReference type="PROSITE" id="PS51257">
    <property type="entry name" value="PROKAR_LIPOPROTEIN"/>
    <property type="match status" value="1"/>
</dbReference>
<keyword evidence="2" id="KW-0456">Lyase</keyword>
<dbReference type="PANTHER" id="PTHR35137:SF1">
    <property type="entry name" value="CHROMOPHORE LYASE CRL, CHLOROPLASTIC"/>
    <property type="match status" value="1"/>
</dbReference>
<dbReference type="PANTHER" id="PTHR35137">
    <property type="entry name" value="CHROMOPHORE LYASE CRL, CHLOROPLASTIC"/>
    <property type="match status" value="1"/>
</dbReference>
<keyword evidence="4" id="KW-1185">Reference proteome</keyword>
<proteinExistence type="inferred from homology"/>
<name>A0A7Y3RAU6_9FLAO</name>
<evidence type="ECO:0000313" key="3">
    <source>
        <dbReference type="EMBL" id="NNT72532.1"/>
    </source>
</evidence>
<comment type="similarity">
    <text evidence="1">Belongs to the CpcT/CpeT biliprotein lyase family.</text>
</comment>
<dbReference type="Proteomes" id="UP000536509">
    <property type="component" value="Unassembled WGS sequence"/>
</dbReference>
<evidence type="ECO:0000256" key="2">
    <source>
        <dbReference type="ARBA" id="ARBA00023239"/>
    </source>
</evidence>
<evidence type="ECO:0000256" key="1">
    <source>
        <dbReference type="ARBA" id="ARBA00008206"/>
    </source>
</evidence>
<gene>
    <name evidence="3" type="ORF">HKT18_09920</name>
</gene>
<reference evidence="3 4" key="1">
    <citation type="submission" date="2020-05" db="EMBL/GenBank/DDBJ databases">
        <title>Draft genome of Flavobacterium sp. IMCC34852.</title>
        <authorList>
            <person name="Song J."/>
            <person name="Cho J.-C."/>
        </authorList>
    </citation>
    <scope>NUCLEOTIDE SEQUENCE [LARGE SCALE GENOMIC DNA]</scope>
    <source>
        <strain evidence="3 4">IMCC34852</strain>
    </source>
</reference>
<comment type="caution">
    <text evidence="3">The sequence shown here is derived from an EMBL/GenBank/DDBJ whole genome shotgun (WGS) entry which is preliminary data.</text>
</comment>
<sequence length="206" mass="23559">MKKTVLFLAVSLMLIGCKSVQNQSKNSKELQELVTVMQGHYSSEKQSIADKDYYNISLRMTPIWKAKGNYLFVEQAIFDKQDKPYRVRIYKVSQRGDEFISEIYTLKDEKAWIGKWATPEAYDQLTEADIELKQGCEVKLKRIGKNKFEGATGDKTCPSELRGASWANSKVTVTETQILSWDQGFDKDGKQVWGATKGGYEFIKIQ</sequence>
<dbReference type="InterPro" id="IPR010404">
    <property type="entry name" value="CpcT/CpeT"/>
</dbReference>
<evidence type="ECO:0008006" key="5">
    <source>
        <dbReference type="Google" id="ProtNLM"/>
    </source>
</evidence>
<dbReference type="RefSeq" id="WP_171222697.1">
    <property type="nucleotide sequence ID" value="NZ_CP121446.1"/>
</dbReference>
<dbReference type="GO" id="GO:0016829">
    <property type="term" value="F:lyase activity"/>
    <property type="evidence" value="ECO:0007669"/>
    <property type="project" value="UniProtKB-KW"/>
</dbReference>
<dbReference type="InterPro" id="IPR038672">
    <property type="entry name" value="CpcT/CpeT_sf"/>
</dbReference>
<accession>A0A7Y3RAU6</accession>
<dbReference type="CDD" id="cd16338">
    <property type="entry name" value="CpcT"/>
    <property type="match status" value="1"/>
</dbReference>
<dbReference type="AlphaFoldDB" id="A0A7Y3RAU6"/>
<dbReference type="Pfam" id="PF06206">
    <property type="entry name" value="CpeT"/>
    <property type="match status" value="1"/>
</dbReference>
<dbReference type="Gene3D" id="2.40.128.590">
    <property type="entry name" value="CpcT/CpeT domain"/>
    <property type="match status" value="1"/>
</dbReference>
<evidence type="ECO:0000313" key="4">
    <source>
        <dbReference type="Proteomes" id="UP000536509"/>
    </source>
</evidence>
<protein>
    <recommendedName>
        <fullName evidence="5">CpeT/CpcT family protein DUF1001</fullName>
    </recommendedName>
</protein>
<organism evidence="3 4">
    <name type="scientific">Flavobacterium rivulicola</name>
    <dbReference type="NCBI Taxonomy" id="2732161"/>
    <lineage>
        <taxon>Bacteria</taxon>
        <taxon>Pseudomonadati</taxon>
        <taxon>Bacteroidota</taxon>
        <taxon>Flavobacteriia</taxon>
        <taxon>Flavobacteriales</taxon>
        <taxon>Flavobacteriaceae</taxon>
        <taxon>Flavobacterium</taxon>
    </lineage>
</organism>